<feature type="chain" id="PRO_5013297568" description="Vacuolar sorting receptor thioredoxin-like domain-containing protein" evidence="10">
    <location>
        <begin position="22"/>
        <end position="666"/>
    </location>
</feature>
<dbReference type="EMBL" id="JNBS01000473">
    <property type="protein sequence ID" value="OQS05314.1"/>
    <property type="molecule type" value="Genomic_DNA"/>
</dbReference>
<dbReference type="Gene3D" id="3.50.30.30">
    <property type="match status" value="1"/>
</dbReference>
<dbReference type="PANTHER" id="PTHR22702">
    <property type="entry name" value="PROTEASE-ASSOCIATED DOMAIN-CONTAINING PROTEIN"/>
    <property type="match status" value="1"/>
</dbReference>
<dbReference type="PANTHER" id="PTHR22702:SF1">
    <property type="entry name" value="PROTEASE-ASSOCIATED DOMAIN-CONTAINING PROTEIN 1"/>
    <property type="match status" value="1"/>
</dbReference>
<name>A0A1W0A4V4_9STRA</name>
<keyword evidence="3 10" id="KW-0732">Signal</keyword>
<proteinExistence type="predicted"/>
<evidence type="ECO:0000256" key="8">
    <source>
        <dbReference type="ARBA" id="ARBA00037847"/>
    </source>
</evidence>
<evidence type="ECO:0000313" key="12">
    <source>
        <dbReference type="EMBL" id="OQS05314.1"/>
    </source>
</evidence>
<feature type="signal peptide" evidence="10">
    <location>
        <begin position="1"/>
        <end position="21"/>
    </location>
</feature>
<keyword evidence="2 9" id="KW-0812">Transmembrane</keyword>
<keyword evidence="4" id="KW-0677">Repeat</keyword>
<evidence type="ECO:0000256" key="3">
    <source>
        <dbReference type="ARBA" id="ARBA00022729"/>
    </source>
</evidence>
<dbReference type="AlphaFoldDB" id="A0A1W0A4V4"/>
<sequence>MRVDKAYVFLFGILNVFQVVAEFVVVTPSDAIDYEIPYKTLTKQTLLRGKLMAPLVSASTIINSSIIDTKLDNCPPISVPTETLSEYHLILAEIEPGCTIFERIQQIQHLGAVGAVLYNATLDNITDYKPLVGLAIPAIIVGANDALKLQQIAKNDTIVAMLRWITPHPHSSVNLNLYFAASTGLNSELDGFHTLLNELGSVVKFTPHFEMYKASEWGCSNITENPECDTLCDGIACTFDPEDDFTLGHNGSEILYYAATQWCLNQHTNKYWQFMSQFQSSCTDRNIVDCIDSTLITMKLPTVQSCIKYNRTEFYTSEMVNAYSAGVSSYPLVTVNDQPLYGDWHCNEPITMSSCEPLQMVCRYINYANISVPDGKCTPQYWTSRCVHPREIDECGICTIRDSPNWNNACLGCDGIANSNKTLDMCGVCGGDGSFDMCGECLPHNDSMRNTICADCHGEPWGGAKVDICGVCGGHGSIDACGLCFEADDPRRQNYGCQIELDPEAMRLKLYIEGMSTEAFVHKDTVRGFISTLADVTVTKSENVHIKSIESVGAAVVVNVFLLPNNGSFKHATIFQTMDLNTLFANTNWNHGSKPLKITLLAANDCQTTTTNNSIPVWWYIGGGSGLICSMTITTWLIQRRDRRMKKDMHQLFSKYTPLVSLEDEF</sequence>
<evidence type="ECO:0000256" key="7">
    <source>
        <dbReference type="ARBA" id="ARBA00023180"/>
    </source>
</evidence>
<comment type="subcellular location">
    <subcellularLocation>
        <location evidence="8">Endomembrane system</location>
        <topology evidence="8">Single-pass membrane protein</topology>
    </subcellularLocation>
    <subcellularLocation>
        <location evidence="1">Membrane</location>
        <topology evidence="1">Single-pass type I membrane protein</topology>
    </subcellularLocation>
</comment>
<dbReference type="GO" id="GO:0016020">
    <property type="term" value="C:membrane"/>
    <property type="evidence" value="ECO:0007669"/>
    <property type="project" value="UniProtKB-SubCell"/>
</dbReference>
<keyword evidence="6 9" id="KW-0472">Membrane</keyword>
<protein>
    <recommendedName>
        <fullName evidence="11">Vacuolar sorting receptor thioredoxin-like domain-containing protein</fullName>
    </recommendedName>
</protein>
<feature type="transmembrane region" description="Helical" evidence="9">
    <location>
        <begin position="617"/>
        <end position="638"/>
    </location>
</feature>
<evidence type="ECO:0000256" key="10">
    <source>
        <dbReference type="SAM" id="SignalP"/>
    </source>
</evidence>
<dbReference type="GO" id="GO:0012505">
    <property type="term" value="C:endomembrane system"/>
    <property type="evidence" value="ECO:0007669"/>
    <property type="project" value="UniProtKB-SubCell"/>
</dbReference>
<keyword evidence="13" id="KW-1185">Reference proteome</keyword>
<reference evidence="12 13" key="1">
    <citation type="journal article" date="2014" name="Genome Biol. Evol.">
        <title>The secreted proteins of Achlya hypogyna and Thraustotheca clavata identify the ancestral oomycete secretome and reveal gene acquisitions by horizontal gene transfer.</title>
        <authorList>
            <person name="Misner I."/>
            <person name="Blouin N."/>
            <person name="Leonard G."/>
            <person name="Richards T.A."/>
            <person name="Lane C.E."/>
        </authorList>
    </citation>
    <scope>NUCLEOTIDE SEQUENCE [LARGE SCALE GENOMIC DNA]</scope>
    <source>
        <strain evidence="12 13">ATCC 34112</strain>
    </source>
</reference>
<evidence type="ECO:0000256" key="2">
    <source>
        <dbReference type="ARBA" id="ARBA00022692"/>
    </source>
</evidence>
<evidence type="ECO:0000256" key="1">
    <source>
        <dbReference type="ARBA" id="ARBA00004479"/>
    </source>
</evidence>
<dbReference type="Proteomes" id="UP000243217">
    <property type="component" value="Unassembled WGS sequence"/>
</dbReference>
<keyword evidence="5 9" id="KW-1133">Transmembrane helix</keyword>
<dbReference type="Pfam" id="PF25011">
    <property type="entry name" value="VSR_TRX"/>
    <property type="match status" value="1"/>
</dbReference>
<dbReference type="OrthoDB" id="165938at2759"/>
<evidence type="ECO:0000259" key="11">
    <source>
        <dbReference type="Pfam" id="PF25011"/>
    </source>
</evidence>
<organism evidence="12 13">
    <name type="scientific">Thraustotheca clavata</name>
    <dbReference type="NCBI Taxonomy" id="74557"/>
    <lineage>
        <taxon>Eukaryota</taxon>
        <taxon>Sar</taxon>
        <taxon>Stramenopiles</taxon>
        <taxon>Oomycota</taxon>
        <taxon>Saprolegniomycetes</taxon>
        <taxon>Saprolegniales</taxon>
        <taxon>Achlyaceae</taxon>
        <taxon>Thraustotheca</taxon>
    </lineage>
</organism>
<evidence type="ECO:0000313" key="13">
    <source>
        <dbReference type="Proteomes" id="UP000243217"/>
    </source>
</evidence>
<accession>A0A1W0A4V4</accession>
<evidence type="ECO:0000256" key="5">
    <source>
        <dbReference type="ARBA" id="ARBA00022989"/>
    </source>
</evidence>
<gene>
    <name evidence="12" type="ORF">THRCLA_02539</name>
</gene>
<evidence type="ECO:0000256" key="9">
    <source>
        <dbReference type="SAM" id="Phobius"/>
    </source>
</evidence>
<dbReference type="STRING" id="74557.A0A1W0A4V4"/>
<evidence type="ECO:0000256" key="6">
    <source>
        <dbReference type="ARBA" id="ARBA00023136"/>
    </source>
</evidence>
<comment type="caution">
    <text evidence="12">The sequence shown here is derived from an EMBL/GenBank/DDBJ whole genome shotgun (WGS) entry which is preliminary data.</text>
</comment>
<dbReference type="InterPro" id="IPR056858">
    <property type="entry name" value="VSR_TRX"/>
</dbReference>
<feature type="domain" description="Vacuolar sorting receptor thioredoxin-like" evidence="11">
    <location>
        <begin position="200"/>
        <end position="313"/>
    </location>
</feature>
<evidence type="ECO:0000256" key="4">
    <source>
        <dbReference type="ARBA" id="ARBA00022737"/>
    </source>
</evidence>
<keyword evidence="7" id="KW-0325">Glycoprotein</keyword>